<gene>
    <name evidence="1" type="ORF">DWB77_00390</name>
</gene>
<sequence length="159" mass="18478">MKGSDVPNGPHLDEALHTLSSELAAEQRELTDWTTRDAWLAYMRFGRRRCFNAALTPDSDGLLFQYGTYAFSGRPMFTLHLTRQFAVIDADSEHDHYVQLHCELRYEPERDLDALGSFHSWFFHDAGADLEEWFAAMEGRLRVLFARRPAEMDVYEEQV</sequence>
<name>A0A387H7Z9_9ACTN</name>
<evidence type="ECO:0000313" key="2">
    <source>
        <dbReference type="Proteomes" id="UP000271554"/>
    </source>
</evidence>
<keyword evidence="2" id="KW-1185">Reference proteome</keyword>
<dbReference type="AlphaFoldDB" id="A0A387H7Z9"/>
<dbReference type="EMBL" id="CP032698">
    <property type="protein sequence ID" value="AYG78283.1"/>
    <property type="molecule type" value="Genomic_DNA"/>
</dbReference>
<organism evidence="1 2">
    <name type="scientific">Streptomyces hundungensis</name>
    <dbReference type="NCBI Taxonomy" id="1077946"/>
    <lineage>
        <taxon>Bacteria</taxon>
        <taxon>Bacillati</taxon>
        <taxon>Actinomycetota</taxon>
        <taxon>Actinomycetes</taxon>
        <taxon>Kitasatosporales</taxon>
        <taxon>Streptomycetaceae</taxon>
        <taxon>Streptomyces</taxon>
    </lineage>
</organism>
<accession>A0A387H7Z9</accession>
<evidence type="ECO:0000313" key="1">
    <source>
        <dbReference type="EMBL" id="AYG78283.1"/>
    </source>
</evidence>
<dbReference type="KEGG" id="shun:DWB77_00390"/>
<protein>
    <submittedName>
        <fullName evidence="1">Uncharacterized protein</fullName>
    </submittedName>
</protein>
<proteinExistence type="predicted"/>
<reference evidence="1 2" key="1">
    <citation type="submission" date="2018-10" db="EMBL/GenBank/DDBJ databases">
        <title>Relationship between Morphology and Antimicrobial Activity in Streptomyces.</title>
        <authorList>
            <person name="Kang H.J."/>
            <person name="Kim S.B."/>
        </authorList>
    </citation>
    <scope>NUCLEOTIDE SEQUENCE [LARGE SCALE GENOMIC DNA]</scope>
    <source>
        <strain evidence="1 2">BH38</strain>
    </source>
</reference>
<dbReference type="Proteomes" id="UP000271554">
    <property type="component" value="Chromosome"/>
</dbReference>